<dbReference type="InterPro" id="IPR013083">
    <property type="entry name" value="Znf_RING/FYVE/PHD"/>
</dbReference>
<dbReference type="PROSITE" id="PS50089">
    <property type="entry name" value="ZF_RING_2"/>
    <property type="match status" value="1"/>
</dbReference>
<dbReference type="InterPro" id="IPR001841">
    <property type="entry name" value="Znf_RING"/>
</dbReference>
<evidence type="ECO:0008006" key="5">
    <source>
        <dbReference type="Google" id="ProtNLM"/>
    </source>
</evidence>
<dbReference type="AlphaFoldDB" id="A0A381SF40"/>
<feature type="domain" description="RING-type" evidence="3">
    <location>
        <begin position="39"/>
        <end position="87"/>
    </location>
</feature>
<accession>A0A381SF40</accession>
<dbReference type="PROSITE" id="PS50081">
    <property type="entry name" value="ZF_DAG_PE_2"/>
    <property type="match status" value="1"/>
</dbReference>
<evidence type="ECO:0000256" key="1">
    <source>
        <dbReference type="SAM" id="Coils"/>
    </source>
</evidence>
<name>A0A381SF40_9ZZZZ</name>
<sequence length="209" mass="24262">MNLCTQSIISGENCGLICNRKLSEDGFCRYHGKQSLDTCSICFDFVSLNDFSKSGIHVLTCGHKMHGKCYEGMLFNCETSLLCPLCKKDQSSCLVKEQIATLHTEIRNLEATLENVQTSLNEIEHESHAYYDSFRKWKGKYQGLRTEYNTLVEECNEKDEMLEQKQLEYDNKKKQFDDLKILYKRKNTKLKKLQREIVSIISSNTNNQQ</sequence>
<dbReference type="SUPFAM" id="SSF57850">
    <property type="entry name" value="RING/U-box"/>
    <property type="match status" value="1"/>
</dbReference>
<dbReference type="SMART" id="SM00184">
    <property type="entry name" value="RING"/>
    <property type="match status" value="1"/>
</dbReference>
<proteinExistence type="predicted"/>
<evidence type="ECO:0000259" key="2">
    <source>
        <dbReference type="PROSITE" id="PS50081"/>
    </source>
</evidence>
<feature type="coiled-coil region" evidence="1">
    <location>
        <begin position="99"/>
        <end position="196"/>
    </location>
</feature>
<evidence type="ECO:0000313" key="4">
    <source>
        <dbReference type="EMBL" id="SVA02119.1"/>
    </source>
</evidence>
<dbReference type="InterPro" id="IPR002219">
    <property type="entry name" value="PKC_DAG/PE"/>
</dbReference>
<evidence type="ECO:0000259" key="3">
    <source>
        <dbReference type="PROSITE" id="PS50089"/>
    </source>
</evidence>
<dbReference type="EMBL" id="UINC01002971">
    <property type="protein sequence ID" value="SVA02119.1"/>
    <property type="molecule type" value="Genomic_DNA"/>
</dbReference>
<gene>
    <name evidence="4" type="ORF">METZ01_LOCUS54973</name>
</gene>
<dbReference type="Gene3D" id="3.30.40.10">
    <property type="entry name" value="Zinc/RING finger domain, C3HC4 (zinc finger)"/>
    <property type="match status" value="1"/>
</dbReference>
<feature type="domain" description="Phorbol-ester/DAG-type" evidence="2">
    <location>
        <begin position="24"/>
        <end position="77"/>
    </location>
</feature>
<reference evidence="4" key="1">
    <citation type="submission" date="2018-05" db="EMBL/GenBank/DDBJ databases">
        <authorList>
            <person name="Lanie J.A."/>
            <person name="Ng W.-L."/>
            <person name="Kazmierczak K.M."/>
            <person name="Andrzejewski T.M."/>
            <person name="Davidsen T.M."/>
            <person name="Wayne K.J."/>
            <person name="Tettelin H."/>
            <person name="Glass J.I."/>
            <person name="Rusch D."/>
            <person name="Podicherti R."/>
            <person name="Tsui H.-C.T."/>
            <person name="Winkler M.E."/>
        </authorList>
    </citation>
    <scope>NUCLEOTIDE SEQUENCE</scope>
</reference>
<protein>
    <recommendedName>
        <fullName evidence="5">RING-type domain-containing protein</fullName>
    </recommendedName>
</protein>
<organism evidence="4">
    <name type="scientific">marine metagenome</name>
    <dbReference type="NCBI Taxonomy" id="408172"/>
    <lineage>
        <taxon>unclassified sequences</taxon>
        <taxon>metagenomes</taxon>
        <taxon>ecological metagenomes</taxon>
    </lineage>
</organism>
<keyword evidence="1" id="KW-0175">Coiled coil</keyword>